<comment type="caution">
    <text evidence="2">The sequence shown here is derived from an EMBL/GenBank/DDBJ whole genome shotgun (WGS) entry which is preliminary data.</text>
</comment>
<dbReference type="OrthoDB" id="4824377at2"/>
<dbReference type="EMBL" id="QORO01000002">
    <property type="protein sequence ID" value="RCK60200.1"/>
    <property type="molecule type" value="Genomic_DNA"/>
</dbReference>
<feature type="compositionally biased region" description="Low complexity" evidence="1">
    <location>
        <begin position="9"/>
        <end position="29"/>
    </location>
</feature>
<evidence type="ECO:0000313" key="2">
    <source>
        <dbReference type="EMBL" id="RCK60200.1"/>
    </source>
</evidence>
<organism evidence="2 3">
    <name type="scientific">Microbacterium sorbitolivorans</name>
    <dbReference type="NCBI Taxonomy" id="1867410"/>
    <lineage>
        <taxon>Bacteria</taxon>
        <taxon>Bacillati</taxon>
        <taxon>Actinomycetota</taxon>
        <taxon>Actinomycetes</taxon>
        <taxon>Micrococcales</taxon>
        <taxon>Microbacteriaceae</taxon>
        <taxon>Microbacterium</taxon>
    </lineage>
</organism>
<proteinExistence type="predicted"/>
<keyword evidence="3" id="KW-1185">Reference proteome</keyword>
<accession>A0A367Y3R8</accession>
<sequence length="207" mass="20825">MVALLAGCTAPDTADPAPATASPAQQTPTVDPYAPVPEPGRTIEADPPAEARDLAGWVVALVVSSDDAESRSLTDAAREAAEREGALVEEFVADGGAITVESAFDDALAVEPDVVIGLGERTSDVFSYLTAQWLDQQFLIVGAQLPEPTDNVTAVIWEGATSRGSGAPADGDLDAAGTTPARVAGAIAAGLGSVADGTTGVVLNLAE</sequence>
<dbReference type="AlphaFoldDB" id="A0A367Y3R8"/>
<feature type="region of interest" description="Disordered" evidence="1">
    <location>
        <begin position="6"/>
        <end position="31"/>
    </location>
</feature>
<protein>
    <submittedName>
        <fullName evidence="2">BMP family ABC transporter substrate-binding protein</fullName>
    </submittedName>
</protein>
<evidence type="ECO:0000256" key="1">
    <source>
        <dbReference type="SAM" id="MobiDB-lite"/>
    </source>
</evidence>
<evidence type="ECO:0000313" key="3">
    <source>
        <dbReference type="Proteomes" id="UP000253508"/>
    </source>
</evidence>
<dbReference type="Proteomes" id="UP000253508">
    <property type="component" value="Unassembled WGS sequence"/>
</dbReference>
<name>A0A367Y3R8_9MICO</name>
<gene>
    <name evidence="2" type="ORF">DTO57_08770</name>
</gene>
<reference evidence="2 3" key="1">
    <citation type="submission" date="2018-07" db="EMBL/GenBank/DDBJ databases">
        <title>Microbacterium endoborsara sp. nov., a novel actinobacterium isolated from Borszczowia aralocaspica.</title>
        <authorList>
            <person name="An D."/>
        </authorList>
    </citation>
    <scope>NUCLEOTIDE SEQUENCE [LARGE SCALE GENOMIC DNA]</scope>
    <source>
        <strain evidence="2 3">C1.15228</strain>
    </source>
</reference>